<comment type="caution">
    <text evidence="1">The sequence shown here is derived from an EMBL/GenBank/DDBJ whole genome shotgun (WGS) entry which is preliminary data.</text>
</comment>
<dbReference type="AlphaFoldDB" id="A0A4U6BVT5"/>
<evidence type="ECO:0000313" key="1">
    <source>
        <dbReference type="EMBL" id="TKT73288.1"/>
    </source>
</evidence>
<keyword evidence="2" id="KW-1185">Reference proteome</keyword>
<organism evidence="1 2">
    <name type="scientific">Afipia massiliensis</name>
    <dbReference type="NCBI Taxonomy" id="211460"/>
    <lineage>
        <taxon>Bacteria</taxon>
        <taxon>Pseudomonadati</taxon>
        <taxon>Pseudomonadota</taxon>
        <taxon>Alphaproteobacteria</taxon>
        <taxon>Hyphomicrobiales</taxon>
        <taxon>Nitrobacteraceae</taxon>
        <taxon>Afipia</taxon>
    </lineage>
</organism>
<proteinExistence type="predicted"/>
<evidence type="ECO:0000313" key="2">
    <source>
        <dbReference type="Proteomes" id="UP000034832"/>
    </source>
</evidence>
<gene>
    <name evidence="1" type="ORF">YH63_018705</name>
</gene>
<sequence>MGKWVHSRCPHCGNKMAIALKGGKTQLLCPNCDADPLKSPKIYRLINAAQLLKDSGRDRD</sequence>
<name>A0A4U6BVT5_9BRAD</name>
<reference evidence="1" key="1">
    <citation type="submission" date="2019-04" db="EMBL/GenBank/DDBJ databases">
        <title>Whole genome sequencing of cave bacteria.</title>
        <authorList>
            <person name="Gan H.M."/>
            <person name="Barton H."/>
            <person name="Savka M.A."/>
        </authorList>
    </citation>
    <scope>NUCLEOTIDE SEQUENCE [LARGE SCALE GENOMIC DNA]</scope>
    <source>
        <strain evidence="1">LC387</strain>
    </source>
</reference>
<dbReference type="OrthoDB" id="8241596at2"/>
<accession>A0A4U6BVT5</accession>
<dbReference type="Proteomes" id="UP000034832">
    <property type="component" value="Unassembled WGS sequence"/>
</dbReference>
<protein>
    <submittedName>
        <fullName evidence="1">Uncharacterized protein</fullName>
    </submittedName>
</protein>
<dbReference type="EMBL" id="LBIA02000001">
    <property type="protein sequence ID" value="TKT73288.1"/>
    <property type="molecule type" value="Genomic_DNA"/>
</dbReference>